<dbReference type="Proteomes" id="UP001583186">
    <property type="component" value="Unassembled WGS sequence"/>
</dbReference>
<feature type="compositionally biased region" description="Acidic residues" evidence="9">
    <location>
        <begin position="1041"/>
        <end position="1051"/>
    </location>
</feature>
<dbReference type="CDD" id="cd12148">
    <property type="entry name" value="fungal_TF_MHR"/>
    <property type="match status" value="1"/>
</dbReference>
<dbReference type="EMBL" id="JAWCUI010000056">
    <property type="protein sequence ID" value="KAL1891026.1"/>
    <property type="molecule type" value="Genomic_DNA"/>
</dbReference>
<feature type="compositionally biased region" description="Basic residues" evidence="9">
    <location>
        <begin position="925"/>
        <end position="943"/>
    </location>
</feature>
<keyword evidence="6" id="KW-0804">Transcription</keyword>
<evidence type="ECO:0000256" key="7">
    <source>
        <dbReference type="ARBA" id="ARBA00023242"/>
    </source>
</evidence>
<dbReference type="SMART" id="SM00066">
    <property type="entry name" value="GAL4"/>
    <property type="match status" value="1"/>
</dbReference>
<keyword evidence="2" id="KW-0479">Metal-binding</keyword>
<feature type="compositionally biased region" description="Low complexity" evidence="9">
    <location>
        <begin position="535"/>
        <end position="544"/>
    </location>
</feature>
<feature type="compositionally biased region" description="Low complexity" evidence="9">
    <location>
        <begin position="888"/>
        <end position="903"/>
    </location>
</feature>
<evidence type="ECO:0000256" key="5">
    <source>
        <dbReference type="ARBA" id="ARBA00023125"/>
    </source>
</evidence>
<evidence type="ECO:0000256" key="3">
    <source>
        <dbReference type="ARBA" id="ARBA00022833"/>
    </source>
</evidence>
<dbReference type="Pfam" id="PF04082">
    <property type="entry name" value="Fungal_trans"/>
    <property type="match status" value="1"/>
</dbReference>
<feature type="region of interest" description="Disordered" evidence="9">
    <location>
        <begin position="1"/>
        <end position="45"/>
    </location>
</feature>
<comment type="subcellular location">
    <subcellularLocation>
        <location evidence="1">Nucleus</location>
    </subcellularLocation>
</comment>
<feature type="region of interest" description="Disordered" evidence="9">
    <location>
        <begin position="919"/>
        <end position="959"/>
    </location>
</feature>
<dbReference type="PROSITE" id="PS00463">
    <property type="entry name" value="ZN2_CY6_FUNGAL_1"/>
    <property type="match status" value="1"/>
</dbReference>
<evidence type="ECO:0000256" key="1">
    <source>
        <dbReference type="ARBA" id="ARBA00004123"/>
    </source>
</evidence>
<comment type="caution">
    <text evidence="11">The sequence shown here is derived from an EMBL/GenBank/DDBJ whole genome shotgun (WGS) entry which is preliminary data.</text>
</comment>
<feature type="region of interest" description="Disordered" evidence="9">
    <location>
        <begin position="234"/>
        <end position="281"/>
    </location>
</feature>
<dbReference type="CDD" id="cd00067">
    <property type="entry name" value="GAL4"/>
    <property type="match status" value="1"/>
</dbReference>
<feature type="region of interest" description="Disordered" evidence="9">
    <location>
        <begin position="635"/>
        <end position="659"/>
    </location>
</feature>
<feature type="coiled-coil region" evidence="8">
    <location>
        <begin position="97"/>
        <end position="124"/>
    </location>
</feature>
<dbReference type="PANTHER" id="PTHR31313">
    <property type="entry name" value="TY1 ENHANCER ACTIVATOR"/>
    <property type="match status" value="1"/>
</dbReference>
<feature type="region of interest" description="Disordered" evidence="9">
    <location>
        <begin position="867"/>
        <end position="906"/>
    </location>
</feature>
<evidence type="ECO:0000259" key="10">
    <source>
        <dbReference type="PROSITE" id="PS50048"/>
    </source>
</evidence>
<name>A0ABR3YT01_9PEZI</name>
<keyword evidence="4" id="KW-0805">Transcription regulation</keyword>
<feature type="domain" description="Zn(2)-C6 fungal-type" evidence="10">
    <location>
        <begin position="51"/>
        <end position="83"/>
    </location>
</feature>
<keyword evidence="3" id="KW-0862">Zinc</keyword>
<sequence>MSNSSATSAMPTQSQQPGQSQPQQAPSVTSQQTAPSIQGQPQKKRIRAVVACSHCRSKRSKCDGIPGQRACTQCQQRGIECEMSDGKRNRGHYKPQAEALAKRVRLLEEALAEARAANQELLRTHPHHQQHQQHQQFQHNPFPAWEHMEMDDGASVVAPPSVFAMGTEIDVETHSMIMSAAGTSAAPPAAATTITESLAPSSSMPPPSTHNFYMPNTMYAPSHINMDHSASSVILGGGHEHAPSHHTQSINGHSHHGHGHGHNTGHSVSLPRTSLEPTPPAATTAALAATFAAAVAAAPFPTLRPRAACCDDLDLSPPLVDYLLGLFFHRYQMMMKFVSQQDFMTLHQTSSTNVKSESDLYDSVYDSPSRGAVHRKDCCHKHRSALFLAMLAAGLRYSTRPDVTDRFLKPDGENRLATAARRAVETEVGRPTLATVQTVLILCEVETSLDNQMTGYMYSCLASKLIFEMGLDLGSVSSSSALTAEETAIRHWLVWAASVHDQFWAVFLRRPLAIKNRTLQLSRLAWRFAGGGGSSSSTIPSGASSGHGAGGEDSGMQGDDDCRPPPSFEDEVNDDLMDLMELAREITDELYGAGSPFQNRPTAAQAAAAAAAAVAAEAAEAENKAAAYAAAGGTSSSAAESPYDGGGLPHAYHQHAAQRHAHSQLPDVASLDARLNQWFNSLSERVRQGPVSGHDCYHFLFVLHLHFNATKIILHRTRAFPSPNNRNTPSGYPLPSPNIPSPGSGHGHGQHSHSHSHHPSGATDYAAAASMATLGHASICIAKLFETFRRREDIRTLQCTGVQWAAMASEALTWYIETLPIDGAIEAVAHLQSLSRTLKDMTRTFLPAVYPYDRTNHALKMFQRRIDGAESPPPLPGQKGKTGGGQGQQQQQQQQQTPVLQAQAPPPSFETVMASQAYAQQGVHHQQHHQHQNQHQHQHHPSFHHLDETASTVPSAPELSTAATTVGTGQNANGVNAPPSIFEADAASVAAGADGSVSVVSLAAVKELEQQQQNAQRQHHQQSQHPNIGGMPAAGTWSEQDPWDWDDLLER</sequence>
<gene>
    <name evidence="11" type="ORF">Sste5346_007848</name>
</gene>
<dbReference type="PANTHER" id="PTHR31313:SF81">
    <property type="entry name" value="TY1 ENHANCER ACTIVATOR"/>
    <property type="match status" value="1"/>
</dbReference>
<dbReference type="InterPro" id="IPR001138">
    <property type="entry name" value="Zn2Cys6_DnaBD"/>
</dbReference>
<evidence type="ECO:0000256" key="6">
    <source>
        <dbReference type="ARBA" id="ARBA00023163"/>
    </source>
</evidence>
<keyword evidence="5" id="KW-0238">DNA-binding</keyword>
<evidence type="ECO:0000313" key="11">
    <source>
        <dbReference type="EMBL" id="KAL1891026.1"/>
    </source>
</evidence>
<dbReference type="Gene3D" id="4.10.240.10">
    <property type="entry name" value="Zn(2)-C6 fungal-type DNA-binding domain"/>
    <property type="match status" value="1"/>
</dbReference>
<evidence type="ECO:0000256" key="2">
    <source>
        <dbReference type="ARBA" id="ARBA00022723"/>
    </source>
</evidence>
<evidence type="ECO:0000313" key="12">
    <source>
        <dbReference type="Proteomes" id="UP001583186"/>
    </source>
</evidence>
<feature type="compositionally biased region" description="Low complexity" evidence="9">
    <location>
        <begin position="13"/>
        <end position="27"/>
    </location>
</feature>
<keyword evidence="7" id="KW-0539">Nucleus</keyword>
<reference evidence="11 12" key="1">
    <citation type="journal article" date="2024" name="IMA Fungus">
        <title>IMA Genome - F19 : A genome assembly and annotation guide to empower mycologists, including annotated draft genome sequences of Ceratocystis pirilliformis, Diaporthe australafricana, Fusarium ophioides, Paecilomyces lecythidis, and Sporothrix stenoceras.</title>
        <authorList>
            <person name="Aylward J."/>
            <person name="Wilson A.M."/>
            <person name="Visagie C.M."/>
            <person name="Spraker J."/>
            <person name="Barnes I."/>
            <person name="Buitendag C."/>
            <person name="Ceriani C."/>
            <person name="Del Mar Angel L."/>
            <person name="du Plessis D."/>
            <person name="Fuchs T."/>
            <person name="Gasser K."/>
            <person name="Kramer D."/>
            <person name="Li W."/>
            <person name="Munsamy K."/>
            <person name="Piso A."/>
            <person name="Price J.L."/>
            <person name="Sonnekus B."/>
            <person name="Thomas C."/>
            <person name="van der Nest A."/>
            <person name="van Dijk A."/>
            <person name="van Heerden A."/>
            <person name="van Vuuren N."/>
            <person name="Yilmaz N."/>
            <person name="Duong T.A."/>
            <person name="van der Merwe N.A."/>
            <person name="Wingfield M.J."/>
            <person name="Wingfield B.D."/>
        </authorList>
    </citation>
    <scope>NUCLEOTIDE SEQUENCE [LARGE SCALE GENOMIC DNA]</scope>
    <source>
        <strain evidence="11 12">CMW 5346</strain>
    </source>
</reference>
<protein>
    <recommendedName>
        <fullName evidence="10">Zn(2)-C6 fungal-type domain-containing protein</fullName>
    </recommendedName>
</protein>
<feature type="region of interest" description="Disordered" evidence="9">
    <location>
        <begin position="719"/>
        <end position="762"/>
    </location>
</feature>
<dbReference type="InterPro" id="IPR051615">
    <property type="entry name" value="Transcr_Regulatory_Elem"/>
</dbReference>
<organism evidence="11 12">
    <name type="scientific">Sporothrix stenoceras</name>
    <dbReference type="NCBI Taxonomy" id="5173"/>
    <lineage>
        <taxon>Eukaryota</taxon>
        <taxon>Fungi</taxon>
        <taxon>Dikarya</taxon>
        <taxon>Ascomycota</taxon>
        <taxon>Pezizomycotina</taxon>
        <taxon>Sordariomycetes</taxon>
        <taxon>Sordariomycetidae</taxon>
        <taxon>Ophiostomatales</taxon>
        <taxon>Ophiostomataceae</taxon>
        <taxon>Sporothrix</taxon>
    </lineage>
</organism>
<feature type="region of interest" description="Disordered" evidence="9">
    <location>
        <begin position="1010"/>
        <end position="1051"/>
    </location>
</feature>
<dbReference type="InterPro" id="IPR036864">
    <property type="entry name" value="Zn2-C6_fun-type_DNA-bd_sf"/>
</dbReference>
<dbReference type="PROSITE" id="PS50048">
    <property type="entry name" value="ZN2_CY6_FUNGAL_2"/>
    <property type="match status" value="1"/>
</dbReference>
<dbReference type="InterPro" id="IPR007219">
    <property type="entry name" value="XnlR_reg_dom"/>
</dbReference>
<keyword evidence="8" id="KW-0175">Coiled coil</keyword>
<evidence type="ECO:0000256" key="9">
    <source>
        <dbReference type="SAM" id="MobiDB-lite"/>
    </source>
</evidence>
<feature type="compositionally biased region" description="Basic residues" evidence="9">
    <location>
        <begin position="253"/>
        <end position="263"/>
    </location>
</feature>
<proteinExistence type="predicted"/>
<dbReference type="SUPFAM" id="SSF57701">
    <property type="entry name" value="Zn2/Cys6 DNA-binding domain"/>
    <property type="match status" value="1"/>
</dbReference>
<dbReference type="Pfam" id="PF00172">
    <property type="entry name" value="Zn_clus"/>
    <property type="match status" value="1"/>
</dbReference>
<evidence type="ECO:0000256" key="8">
    <source>
        <dbReference type="SAM" id="Coils"/>
    </source>
</evidence>
<evidence type="ECO:0000256" key="4">
    <source>
        <dbReference type="ARBA" id="ARBA00023015"/>
    </source>
</evidence>
<feature type="compositionally biased region" description="Polar residues" evidence="9">
    <location>
        <begin position="1"/>
        <end position="12"/>
    </location>
</feature>
<feature type="region of interest" description="Disordered" evidence="9">
    <location>
        <begin position="532"/>
        <end position="572"/>
    </location>
</feature>
<feature type="compositionally biased region" description="Polar residues" evidence="9">
    <location>
        <begin position="28"/>
        <end position="41"/>
    </location>
</feature>
<keyword evidence="12" id="KW-1185">Reference proteome</keyword>
<feature type="compositionally biased region" description="Basic residues" evidence="9">
    <location>
        <begin position="748"/>
        <end position="758"/>
    </location>
</feature>
<accession>A0ABR3YT01</accession>